<reference evidence="2" key="1">
    <citation type="journal article" date="2021" name="Proc. Natl. Acad. Sci. U.S.A.">
        <title>Global biogeography of chemosynthetic symbionts reveals both localized and globally distributed symbiont groups. .</title>
        <authorList>
            <person name="Osvatic J.T."/>
            <person name="Wilkins L.G.E."/>
            <person name="Leibrecht L."/>
            <person name="Leray M."/>
            <person name="Zauner S."/>
            <person name="Polzin J."/>
            <person name="Camacho Y."/>
            <person name="Gros O."/>
            <person name="van Gils J.A."/>
            <person name="Eisen J.A."/>
            <person name="Petersen J.M."/>
            <person name="Yuen B."/>
        </authorList>
    </citation>
    <scope>NUCLEOTIDE SEQUENCE</scope>
    <source>
        <strain evidence="2">MAGclacostrist064TRANS</strain>
    </source>
</reference>
<dbReference type="Proteomes" id="UP000886667">
    <property type="component" value="Unassembled WGS sequence"/>
</dbReference>
<evidence type="ECO:0000313" key="3">
    <source>
        <dbReference type="Proteomes" id="UP000886667"/>
    </source>
</evidence>
<feature type="region of interest" description="Disordered" evidence="1">
    <location>
        <begin position="102"/>
        <end position="126"/>
    </location>
</feature>
<feature type="region of interest" description="Disordered" evidence="1">
    <location>
        <begin position="273"/>
        <end position="300"/>
    </location>
</feature>
<dbReference type="EMBL" id="JAEPCM010000763">
    <property type="protein sequence ID" value="MCG7948666.1"/>
    <property type="molecule type" value="Genomic_DNA"/>
</dbReference>
<comment type="caution">
    <text evidence="2">The sequence shown here is derived from an EMBL/GenBank/DDBJ whole genome shotgun (WGS) entry which is preliminary data.</text>
</comment>
<gene>
    <name evidence="2" type="ORF">JAZ07_20185</name>
</gene>
<accession>A0A9E4N6X1</accession>
<sequence length="446" mass="47998">SYTAVISGMDSAQQSEGKTLFQQASQSHQPDVLIKRQFEQRNQTQRSKLANEFIASAGREGISQLAATPDGQHALAVVYDHADSDGRGLMRQMHEEQGSTAVDYTGNRNENPSGESADPLSVSDAGVDIGLRPTPLQYAALTSGVGYGLAENTVKGLLQIGEAVAKESPELKNVDNLEYAGIDEYQSKSREPGLTLPDWVDVGNALKGHVQATNEAAKAAKDKGEYFEVGKAMSNDPMLQMTGLGDMAVFGVMAKMGRAAKLDSLVSGNAKINTGEGSTNQISDGKFTRAQSSDSVSSVGENGTVQAELHVPEAEWTHLTLSERHFPSRVSIPKKSGNTMLIVSPKEAAADLSEIHKLGDEIRTGENFTVSSGRVYGVHNDSIYPVRGPGTVDITSSEYNILLTARKKGLEKAQMSLDMMANKGIFSQEQYDRTKMLLELINRKGD</sequence>
<evidence type="ECO:0000313" key="2">
    <source>
        <dbReference type="EMBL" id="MCG7948666.1"/>
    </source>
</evidence>
<proteinExistence type="predicted"/>
<feature type="compositionally biased region" description="Polar residues" evidence="1">
    <location>
        <begin position="102"/>
        <end position="114"/>
    </location>
</feature>
<dbReference type="AlphaFoldDB" id="A0A9E4N6X1"/>
<organism evidence="2 3">
    <name type="scientific">Candidatus Thiodiazotropha taylori</name>
    <dbReference type="NCBI Taxonomy" id="2792791"/>
    <lineage>
        <taxon>Bacteria</taxon>
        <taxon>Pseudomonadati</taxon>
        <taxon>Pseudomonadota</taxon>
        <taxon>Gammaproteobacteria</taxon>
        <taxon>Chromatiales</taxon>
        <taxon>Sedimenticolaceae</taxon>
        <taxon>Candidatus Thiodiazotropha</taxon>
    </lineage>
</organism>
<protein>
    <submittedName>
        <fullName evidence="2">Uncharacterized protein</fullName>
    </submittedName>
</protein>
<feature type="non-terminal residue" evidence="2">
    <location>
        <position position="1"/>
    </location>
</feature>
<name>A0A9E4N6X1_9GAMM</name>
<evidence type="ECO:0000256" key="1">
    <source>
        <dbReference type="SAM" id="MobiDB-lite"/>
    </source>
</evidence>